<name>A0A2B7Y5M1_POLH7</name>
<accession>A0A2B7Y5M1</accession>
<evidence type="ECO:0000313" key="1">
    <source>
        <dbReference type="EMBL" id="PGH16495.1"/>
    </source>
</evidence>
<comment type="caution">
    <text evidence="1">The sequence shown here is derived from an EMBL/GenBank/DDBJ whole genome shotgun (WGS) entry which is preliminary data.</text>
</comment>
<reference evidence="1 2" key="1">
    <citation type="submission" date="2017-10" db="EMBL/GenBank/DDBJ databases">
        <title>Comparative genomics in systemic dimorphic fungi from Ajellomycetaceae.</title>
        <authorList>
            <person name="Munoz J.F."/>
            <person name="Mcewen J.G."/>
            <person name="Clay O.K."/>
            <person name="Cuomo C.A."/>
        </authorList>
    </citation>
    <scope>NUCLEOTIDE SEQUENCE [LARGE SCALE GENOMIC DNA]</scope>
    <source>
        <strain evidence="1 2">UAMH7299</strain>
    </source>
</reference>
<gene>
    <name evidence="1" type="ORF">AJ80_05180</name>
</gene>
<keyword evidence="2" id="KW-1185">Reference proteome</keyword>
<protein>
    <submittedName>
        <fullName evidence="1">Uncharacterized protein</fullName>
    </submittedName>
</protein>
<organism evidence="1 2">
    <name type="scientific">Polytolypa hystricis (strain UAMH7299)</name>
    <dbReference type="NCBI Taxonomy" id="1447883"/>
    <lineage>
        <taxon>Eukaryota</taxon>
        <taxon>Fungi</taxon>
        <taxon>Dikarya</taxon>
        <taxon>Ascomycota</taxon>
        <taxon>Pezizomycotina</taxon>
        <taxon>Eurotiomycetes</taxon>
        <taxon>Eurotiomycetidae</taxon>
        <taxon>Onygenales</taxon>
        <taxon>Onygenales incertae sedis</taxon>
        <taxon>Polytolypa</taxon>
    </lineage>
</organism>
<sequence>MAGSRTFGVPTGGILFMSFPMFDTYAMRTEPLRGDTAYVVVTSAKAILAHIPHVRFGRINGQEVISYTRNFAIQILRALREHGFPESARHFIIYAQQNEHPVYEDLLDYMRGIFESRGLPTPTVRAYEFHEGDTASVLVNGWPGDGGRRIIVGNRLVFRF</sequence>
<dbReference type="Proteomes" id="UP000224634">
    <property type="component" value="Unassembled WGS sequence"/>
</dbReference>
<dbReference type="EMBL" id="PDNA01000073">
    <property type="protein sequence ID" value="PGH16495.1"/>
    <property type="molecule type" value="Genomic_DNA"/>
</dbReference>
<evidence type="ECO:0000313" key="2">
    <source>
        <dbReference type="Proteomes" id="UP000224634"/>
    </source>
</evidence>
<proteinExistence type="predicted"/>
<dbReference type="AlphaFoldDB" id="A0A2B7Y5M1"/>